<protein>
    <submittedName>
        <fullName evidence="1">4-hydroxybenzoyl-CoA thioesterase family active site</fullName>
    </submittedName>
</protein>
<reference evidence="2" key="1">
    <citation type="journal article" date="2014" name="Sci. Data">
        <title>Genomes of diverse isolates of the marine cyanobacterium Prochlorococcus.</title>
        <authorList>
            <person name="Biller S."/>
            <person name="Berube P."/>
            <person name="Thompson J."/>
            <person name="Kelly L."/>
            <person name="Roggensack S."/>
            <person name="Awad L."/>
            <person name="Roache-Johnson K."/>
            <person name="Ding H."/>
            <person name="Giovannoni S.J."/>
            <person name="Moore L.R."/>
            <person name="Chisholm S.W."/>
        </authorList>
    </citation>
    <scope>NUCLEOTIDE SEQUENCE [LARGE SCALE GENOMIC DNA]</scope>
    <source>
        <strain evidence="2">MIT 9314</strain>
    </source>
</reference>
<evidence type="ECO:0000313" key="2">
    <source>
        <dbReference type="Proteomes" id="UP000030533"/>
    </source>
</evidence>
<dbReference type="eggNOG" id="COG0824">
    <property type="taxonomic scope" value="Bacteria"/>
</dbReference>
<proteinExistence type="predicted"/>
<dbReference type="RefSeq" id="WP_025891745.1">
    <property type="nucleotide sequence ID" value="NZ_JNAO01000002.1"/>
</dbReference>
<dbReference type="Pfam" id="PF13279">
    <property type="entry name" value="4HBT_2"/>
    <property type="match status" value="1"/>
</dbReference>
<dbReference type="Proteomes" id="UP000030533">
    <property type="component" value="Unassembled WGS sequence"/>
</dbReference>
<accession>A0A0A2AR55</accession>
<dbReference type="InterPro" id="IPR029069">
    <property type="entry name" value="HotDog_dom_sf"/>
</dbReference>
<name>A0A0A2AR55_PROMR</name>
<dbReference type="Gene3D" id="3.10.129.10">
    <property type="entry name" value="Hotdog Thioesterase"/>
    <property type="match status" value="1"/>
</dbReference>
<comment type="caution">
    <text evidence="1">The sequence shown here is derived from an EMBL/GenBank/DDBJ whole genome shotgun (WGS) entry which is preliminary data.</text>
</comment>
<sequence length="139" mass="16026">MNSKPVWKIEKIVLPQHADHAGVMWHGKYFNWLEESRINALSEVGISYFELTKNGLDLPLINTSIKYKSPLFLGEKITIESEFNIDKSPRINVISKFHNKKNEILTIAEVNLVLINKLNFSIIRKRPDFLSEAFSKLNG</sequence>
<dbReference type="STRING" id="167548.EU98_0133"/>
<organism evidence="1 2">
    <name type="scientific">Prochlorococcus marinus str. MIT 9314</name>
    <dbReference type="NCBI Taxonomy" id="167548"/>
    <lineage>
        <taxon>Bacteria</taxon>
        <taxon>Bacillati</taxon>
        <taxon>Cyanobacteriota</taxon>
        <taxon>Cyanophyceae</taxon>
        <taxon>Synechococcales</taxon>
        <taxon>Prochlorococcaceae</taxon>
        <taxon>Prochlorococcus</taxon>
    </lineage>
</organism>
<dbReference type="AlphaFoldDB" id="A0A0A2AR55"/>
<gene>
    <name evidence="1" type="ORF">EU98_0133</name>
</gene>
<dbReference type="EMBL" id="JNAO01000002">
    <property type="protein sequence ID" value="KGG03337.1"/>
    <property type="molecule type" value="Genomic_DNA"/>
</dbReference>
<dbReference type="CDD" id="cd00586">
    <property type="entry name" value="4HBT"/>
    <property type="match status" value="1"/>
</dbReference>
<dbReference type="SUPFAM" id="SSF54637">
    <property type="entry name" value="Thioesterase/thiol ester dehydrase-isomerase"/>
    <property type="match status" value="1"/>
</dbReference>
<evidence type="ECO:0000313" key="1">
    <source>
        <dbReference type="EMBL" id="KGG03337.1"/>
    </source>
</evidence>